<evidence type="ECO:0000259" key="1">
    <source>
        <dbReference type="Pfam" id="PF14488"/>
    </source>
</evidence>
<evidence type="ECO:0000313" key="2">
    <source>
        <dbReference type="EMBL" id="AQQ10256.1"/>
    </source>
</evidence>
<dbReference type="KEGG" id="pbu:L21SP3_02084"/>
<feature type="domain" description="DUF4434" evidence="1">
    <location>
        <begin position="3"/>
        <end position="282"/>
    </location>
</feature>
<accession>A0A1Q2HSL7</accession>
<name>A0A1Q2HSL7_9BACT</name>
<dbReference type="Gene3D" id="3.20.20.80">
    <property type="entry name" value="Glycosidases"/>
    <property type="match status" value="1"/>
</dbReference>
<dbReference type="InterPro" id="IPR017853">
    <property type="entry name" value="GH"/>
</dbReference>
<gene>
    <name evidence="2" type="ORF">L21SP3_02084</name>
</gene>
<dbReference type="OrthoDB" id="6044697at2"/>
<evidence type="ECO:0000313" key="3">
    <source>
        <dbReference type="Proteomes" id="UP000188273"/>
    </source>
</evidence>
<proteinExistence type="predicted"/>
<dbReference type="SUPFAM" id="SSF51445">
    <property type="entry name" value="(Trans)glycosidases"/>
    <property type="match status" value="1"/>
</dbReference>
<reference evidence="3" key="1">
    <citation type="submission" date="2017-02" db="EMBL/GenBank/DDBJ databases">
        <title>Comparative genomics and description of representatives of a novel lineage of planctomycetes thriving in anoxic sediments.</title>
        <authorList>
            <person name="Spring S."/>
            <person name="Bunk B."/>
            <person name="Sproer C."/>
            <person name="Klenk H.-P."/>
        </authorList>
    </citation>
    <scope>NUCLEOTIDE SEQUENCE [LARGE SCALE GENOMIC DNA]</scope>
    <source>
        <strain evidence="3">L21-RPul-D3</strain>
    </source>
</reference>
<dbReference type="InterPro" id="IPR027849">
    <property type="entry name" value="DUF4434"/>
</dbReference>
<dbReference type="STRING" id="1940790.L21SP3_02084"/>
<dbReference type="RefSeq" id="WP_077541300.1">
    <property type="nucleotide sequence ID" value="NZ_CP019633.1"/>
</dbReference>
<dbReference type="Proteomes" id="UP000188273">
    <property type="component" value="Chromosome"/>
</dbReference>
<dbReference type="EMBL" id="CP019633">
    <property type="protein sequence ID" value="AQQ10256.1"/>
    <property type="molecule type" value="Genomic_DNA"/>
</dbReference>
<sequence>MKITGTFIDEITHDIPSSNWGEREWEADFQAMKYIGIDTVIIIRNGYRNLATFNSKVLSSNFDMINAPIDLLELFLSLSDKYGINLFFGTYDSGKYWMNGDYQREVDINKAFTEEVNDKYGHHPSFQGWYISHEIDTYNPDVMNVYRQLGNHLKGLRDIPILISPYIHGKKQFAEDPTSLEQHKESWDKVFAEIRDCVDIVAFQDGNVDYAELYDYLLVNSKLAKKYQLTGWTNVETFDRDVLIKFPPINWPALCHKMDAATRSGVDKMITFEFSHFMSPFSIYPAARHLYDRYCESVGLTPLNAGVESDTIRLGEILSDRLENSIADTSALSNM</sequence>
<protein>
    <recommendedName>
        <fullName evidence="1">DUF4434 domain-containing protein</fullName>
    </recommendedName>
</protein>
<keyword evidence="3" id="KW-1185">Reference proteome</keyword>
<organism evidence="2 3">
    <name type="scientific">Sedimentisphaera cyanobacteriorum</name>
    <dbReference type="NCBI Taxonomy" id="1940790"/>
    <lineage>
        <taxon>Bacteria</taxon>
        <taxon>Pseudomonadati</taxon>
        <taxon>Planctomycetota</taxon>
        <taxon>Phycisphaerae</taxon>
        <taxon>Sedimentisphaerales</taxon>
        <taxon>Sedimentisphaeraceae</taxon>
        <taxon>Sedimentisphaera</taxon>
    </lineage>
</organism>
<dbReference type="Pfam" id="PF14488">
    <property type="entry name" value="DUF4434"/>
    <property type="match status" value="1"/>
</dbReference>
<dbReference type="AlphaFoldDB" id="A0A1Q2HSL7"/>